<dbReference type="InterPro" id="IPR045596">
    <property type="entry name" value="DUF6459"/>
</dbReference>
<feature type="region of interest" description="Disordered" evidence="1">
    <location>
        <begin position="1"/>
        <end position="27"/>
    </location>
</feature>
<sequence>MGAAQRKAVVARPTRSSAPAHDPFADPGPLVERLSRCVVEVLLGVRSPEQLARWLDEPTYASLLSRTMSAQRMRQATKRRPPTRLDLHVQRVRHSRIGDAIEATAIITTSARGRAVAMRLEPVGTRLRATSLVVL</sequence>
<evidence type="ECO:0008006" key="4">
    <source>
        <dbReference type="Google" id="ProtNLM"/>
    </source>
</evidence>
<dbReference type="Proteomes" id="UP000195787">
    <property type="component" value="Unassembled WGS sequence"/>
</dbReference>
<organism evidence="2 3">
    <name type="scientific">Agrococcus casei LMG 22410</name>
    <dbReference type="NCBI Taxonomy" id="1255656"/>
    <lineage>
        <taxon>Bacteria</taxon>
        <taxon>Bacillati</taxon>
        <taxon>Actinomycetota</taxon>
        <taxon>Actinomycetes</taxon>
        <taxon>Micrococcales</taxon>
        <taxon>Microbacteriaceae</taxon>
        <taxon>Agrococcus</taxon>
    </lineage>
</organism>
<evidence type="ECO:0000313" key="2">
    <source>
        <dbReference type="EMBL" id="SJM47451.1"/>
    </source>
</evidence>
<dbReference type="OrthoDB" id="3266345at2"/>
<reference evidence="2 3" key="1">
    <citation type="submission" date="2017-02" db="EMBL/GenBank/DDBJ databases">
        <authorList>
            <person name="Peterson S.W."/>
        </authorList>
    </citation>
    <scope>NUCLEOTIDE SEQUENCE [LARGE SCALE GENOMIC DNA]</scope>
    <source>
        <strain evidence="2 3">LMG 22410</strain>
    </source>
</reference>
<protein>
    <recommendedName>
        <fullName evidence="4">3-hydroxyacyl-CoA dehydrogenase</fullName>
    </recommendedName>
</protein>
<dbReference type="Pfam" id="PF20060">
    <property type="entry name" value="DUF6459"/>
    <property type="match status" value="1"/>
</dbReference>
<evidence type="ECO:0000256" key="1">
    <source>
        <dbReference type="SAM" id="MobiDB-lite"/>
    </source>
</evidence>
<dbReference type="AlphaFoldDB" id="A0A1R4EV28"/>
<evidence type="ECO:0000313" key="3">
    <source>
        <dbReference type="Proteomes" id="UP000195787"/>
    </source>
</evidence>
<dbReference type="GeneID" id="303171789"/>
<name>A0A1R4EV28_9MICO</name>
<accession>A0A1R4EV28</accession>
<gene>
    <name evidence="2" type="ORF">CZ674_01045</name>
</gene>
<proteinExistence type="predicted"/>
<dbReference type="EMBL" id="FUHU01000004">
    <property type="protein sequence ID" value="SJM47451.1"/>
    <property type="molecule type" value="Genomic_DNA"/>
</dbReference>
<dbReference type="RefSeq" id="WP_086990359.1">
    <property type="nucleotide sequence ID" value="NZ_FUHU01000004.1"/>
</dbReference>
<keyword evidence="3" id="KW-1185">Reference proteome</keyword>